<dbReference type="InterPro" id="IPR036425">
    <property type="entry name" value="MoaB/Mog-like_dom_sf"/>
</dbReference>
<dbReference type="Gene3D" id="3.40.980.10">
    <property type="entry name" value="MoaB/Mog-like domain"/>
    <property type="match status" value="1"/>
</dbReference>
<dbReference type="RefSeq" id="WP_183263700.1">
    <property type="nucleotide sequence ID" value="NZ_BAAAVZ010000003.1"/>
</dbReference>
<evidence type="ECO:0000313" key="1">
    <source>
        <dbReference type="EMBL" id="MBB4652062.1"/>
    </source>
</evidence>
<comment type="caution">
    <text evidence="1">The sequence shown here is derived from an EMBL/GenBank/DDBJ whole genome shotgun (WGS) entry which is preliminary data.</text>
</comment>
<keyword evidence="2" id="KW-1185">Reference proteome</keyword>
<dbReference type="SUPFAM" id="SSF53218">
    <property type="entry name" value="Molybdenum cofactor biosynthesis proteins"/>
    <property type="match status" value="1"/>
</dbReference>
<gene>
    <name evidence="1" type="ORF">GGQ99_003835</name>
</gene>
<protein>
    <submittedName>
        <fullName evidence="1">Molybdopterin biosynthesis enzyme</fullName>
    </submittedName>
</protein>
<sequence length="349" mass="36033">MKFGSVPVSEAEGAVLAHATTAGEVRYRKGHVLVADDIAALQAAGLGEIAVVVLEPGDLGEDEAAGAIAAAMRHFHVEVKSAATGRVNLHARDAGLFTVEAALVNAINSVHPSITVATLANHAVVEKDQMVATVKIIPFAVAGALVRRVMALCHERDICAVKPFTAKRVGLIQTVLPSVKWSVLDKTVRVTGQRLARSGSQMSAEYRTPHETAAVAEAAKSLASDHDLIVIFGASALADFDDVIPAAIRAAGGTVVRSGMPVDPGNLLVLGHIGKTAVIGAPGCARSPKENGFDWVLDRLTAGLEVTAADIGSMGVGGLLMEIPTRPHPRETAVLSAVMEGATATASLI</sequence>
<accession>A0ABR6L5L2</accession>
<dbReference type="Proteomes" id="UP000539538">
    <property type="component" value="Unassembled WGS sequence"/>
</dbReference>
<name>A0ABR6L5L2_9HYPH</name>
<dbReference type="CDD" id="cd03522">
    <property type="entry name" value="MoeA_like"/>
    <property type="match status" value="1"/>
</dbReference>
<evidence type="ECO:0000313" key="2">
    <source>
        <dbReference type="Proteomes" id="UP000539538"/>
    </source>
</evidence>
<organism evidence="1 2">
    <name type="scientific">Aminobacter niigataensis</name>
    <dbReference type="NCBI Taxonomy" id="83265"/>
    <lineage>
        <taxon>Bacteria</taxon>
        <taxon>Pseudomonadati</taxon>
        <taxon>Pseudomonadota</taxon>
        <taxon>Alphaproteobacteria</taxon>
        <taxon>Hyphomicrobiales</taxon>
        <taxon>Phyllobacteriaceae</taxon>
        <taxon>Aminobacter</taxon>
    </lineage>
</organism>
<dbReference type="EMBL" id="JACHOT010000005">
    <property type="protein sequence ID" value="MBB4652062.1"/>
    <property type="molecule type" value="Genomic_DNA"/>
</dbReference>
<proteinExistence type="predicted"/>
<reference evidence="1 2" key="1">
    <citation type="submission" date="2020-08" db="EMBL/GenBank/DDBJ databases">
        <title>Genomic Encyclopedia of Type Strains, Phase IV (KMG-IV): sequencing the most valuable type-strain genomes for metagenomic binning, comparative biology and taxonomic classification.</title>
        <authorList>
            <person name="Goeker M."/>
        </authorList>
    </citation>
    <scope>NUCLEOTIDE SEQUENCE [LARGE SCALE GENOMIC DNA]</scope>
    <source>
        <strain evidence="1 2">DSM 7050</strain>
    </source>
</reference>